<evidence type="ECO:0000313" key="4">
    <source>
        <dbReference type="EMBL" id="CAI4214221.1"/>
    </source>
</evidence>
<feature type="compositionally biased region" description="Polar residues" evidence="2">
    <location>
        <begin position="511"/>
        <end position="522"/>
    </location>
</feature>
<dbReference type="InterPro" id="IPR000237">
    <property type="entry name" value="GRIP_dom"/>
</dbReference>
<dbReference type="OrthoDB" id="1926336at2759"/>
<feature type="coiled-coil region" evidence="1">
    <location>
        <begin position="16"/>
        <end position="202"/>
    </location>
</feature>
<protein>
    <recommendedName>
        <fullName evidence="3">GRIP domain-containing protein</fullName>
    </recommendedName>
</protein>
<accession>A0A9P1H2M8</accession>
<name>A0A9P1H2M8_9PEZI</name>
<feature type="domain" description="GRIP" evidence="3">
    <location>
        <begin position="524"/>
        <end position="565"/>
    </location>
</feature>
<dbReference type="Pfam" id="PF01465">
    <property type="entry name" value="GRIP"/>
    <property type="match status" value="1"/>
</dbReference>
<sequence>MALDPTPSSPTDSINIDVLEAEITRLKENIAGKDETIQKLSKQRRTEEELREEVESMQENLLLIGQEHVEAKERIKVLEAEKKQLLVRIVELEKGAEDAKVNSNAQAELNELQQEYDELKFKASTLHTDLAAAQELAQSRFKDLTELRAILQKAQPELKSLRQEAALLKTTKEELMKKVAEIRALEKKEKELRMDLNRAQRFTADREAEIKILKEKVSAETTSRLRLEDVNRAIGRDLRRSEAEKVEISAKEEKTQRELKQLRELQPKMRELQEQVEKLEITNKRLREETDLKAQQYSSAQGLLDSMRDQTTELTVQLREARSQAESLEEELAEVQRMLGERAREGETMRRLLADVDDRADGQVRDMRTRMEAAIEERDRAEEESSALGRRKARETEDLRQKVRELEREIKSLANVKDELEQREREWKRQRHELESVEQKADTEVAEARAAVSDMKTALDASERQVSDAERQKMELRRLLEEARQKHDRIARDLKLAQAKASSGSVGGRTSIESARSGSSVAGPSPGTPDAMYLKTILLQFLEQKDNRLRAQLVPVLGKLLRFDQ</sequence>
<evidence type="ECO:0000313" key="5">
    <source>
        <dbReference type="Proteomes" id="UP000838763"/>
    </source>
</evidence>
<dbReference type="AlphaFoldDB" id="A0A9P1H2M8"/>
<keyword evidence="1" id="KW-0175">Coiled coil</keyword>
<dbReference type="EMBL" id="CALLCH030000010">
    <property type="protein sequence ID" value="CAI4214221.1"/>
    <property type="molecule type" value="Genomic_DNA"/>
</dbReference>
<reference evidence="4" key="1">
    <citation type="submission" date="2022-11" db="EMBL/GenBank/DDBJ databases">
        <authorList>
            <person name="Scott C."/>
            <person name="Bruce N."/>
        </authorList>
    </citation>
    <scope>NUCLEOTIDE SEQUENCE</scope>
</reference>
<feature type="region of interest" description="Disordered" evidence="2">
    <location>
        <begin position="376"/>
        <end position="399"/>
    </location>
</feature>
<dbReference type="PROSITE" id="PS50913">
    <property type="entry name" value="GRIP"/>
    <property type="match status" value="1"/>
</dbReference>
<proteinExistence type="predicted"/>
<gene>
    <name evidence="4" type="ORF">PPNO1_LOCUS3953</name>
</gene>
<comment type="caution">
    <text evidence="4">The sequence shown here is derived from an EMBL/GenBank/DDBJ whole genome shotgun (WGS) entry which is preliminary data.</text>
</comment>
<feature type="region of interest" description="Disordered" evidence="2">
    <location>
        <begin position="500"/>
        <end position="527"/>
    </location>
</feature>
<organism evidence="4 5">
    <name type="scientific">Parascedosporium putredinis</name>
    <dbReference type="NCBI Taxonomy" id="1442378"/>
    <lineage>
        <taxon>Eukaryota</taxon>
        <taxon>Fungi</taxon>
        <taxon>Dikarya</taxon>
        <taxon>Ascomycota</taxon>
        <taxon>Pezizomycotina</taxon>
        <taxon>Sordariomycetes</taxon>
        <taxon>Hypocreomycetidae</taxon>
        <taxon>Microascales</taxon>
        <taxon>Microascaceae</taxon>
        <taxon>Parascedosporium</taxon>
    </lineage>
</organism>
<evidence type="ECO:0000256" key="2">
    <source>
        <dbReference type="SAM" id="MobiDB-lite"/>
    </source>
</evidence>
<evidence type="ECO:0000256" key="1">
    <source>
        <dbReference type="SAM" id="Coils"/>
    </source>
</evidence>
<dbReference type="Proteomes" id="UP000838763">
    <property type="component" value="Unassembled WGS sequence"/>
</dbReference>
<evidence type="ECO:0000259" key="3">
    <source>
        <dbReference type="PROSITE" id="PS50913"/>
    </source>
</evidence>
<keyword evidence="5" id="KW-1185">Reference proteome</keyword>